<reference evidence="1" key="1">
    <citation type="submission" date="2018-10" db="EMBL/GenBank/DDBJ databases">
        <title>Hidden diversity of soil giant viruses.</title>
        <authorList>
            <person name="Schulz F."/>
            <person name="Alteio L."/>
            <person name="Goudeau D."/>
            <person name="Ryan E.M."/>
            <person name="Malmstrom R.R."/>
            <person name="Blanchard J."/>
            <person name="Woyke T."/>
        </authorList>
    </citation>
    <scope>NUCLEOTIDE SEQUENCE</scope>
    <source>
        <strain evidence="1">SYV1</strain>
    </source>
</reference>
<gene>
    <name evidence="1" type="ORF">Sylvanvirus1_11</name>
</gene>
<accession>A0A3G5AGS6</accession>
<name>A0A3G5AGS6_9VIRU</name>
<dbReference type="EMBL" id="MK072507">
    <property type="protein sequence ID" value="AYV86415.1"/>
    <property type="molecule type" value="Genomic_DNA"/>
</dbReference>
<organism evidence="1">
    <name type="scientific">Sylvanvirus sp</name>
    <dbReference type="NCBI Taxonomy" id="2487774"/>
    <lineage>
        <taxon>Viruses</taxon>
    </lineage>
</organism>
<protein>
    <submittedName>
        <fullName evidence="1">Uncharacterized protein</fullName>
    </submittedName>
</protein>
<evidence type="ECO:0000313" key="1">
    <source>
        <dbReference type="EMBL" id="AYV86415.1"/>
    </source>
</evidence>
<proteinExistence type="predicted"/>
<sequence length="114" mass="13208">MFGKIARTYNVFTLNYVTPTLCRTYHLRAIMNNIKKTGNRKNILVSPSKMYPLIFIPTENFYLRGVKVRRYGDVPTLSGFHLYQTRHGEPCECERTIMCNGACLSHKKDDEQDG</sequence>